<sequence>MSKHLKKRNKLFIPVIAASMLFGAVPAMAAEQPGSPKLAMAAGISNTLSDVDSSYIAAAEQFLTTVFGLKEVKFGQNPIPLGDNQWMLSFQNPGDTANDSDDLMANRPNTITINKDGSIEYATMELVPDGARPASFELVESTLRQLDSEGKTKLKNVLFSKKQDDLDDYLQFTSDYNQKTEPFGVVAINSSDNTVYKAQVSTRYPAADAEQKYLTEAERVLKESSGKDHVEITGFTNIKSLVKDKVKETWGYSYENDFIAFEANTGKIKSLYIDLKDDSADAAPDLESKERAIAIANPYMINYFGIDLTGYEAKYTTILSGPGQIGLYNYTFSQEGEPDVIVLFTGQGGVKSISLN</sequence>
<dbReference type="OrthoDB" id="2551488at2"/>
<dbReference type="RefSeq" id="WP_063186460.1">
    <property type="nucleotide sequence ID" value="NZ_CP121215.1"/>
</dbReference>
<keyword evidence="1" id="KW-0732">Signal</keyword>
<evidence type="ECO:0008006" key="4">
    <source>
        <dbReference type="Google" id="ProtNLM"/>
    </source>
</evidence>
<comment type="caution">
    <text evidence="2">The sequence shown here is derived from an EMBL/GenBank/DDBJ whole genome shotgun (WGS) entry which is preliminary data.</text>
</comment>
<accession>A0A163UPP5</accession>
<feature type="chain" id="PRO_5007846427" description="DUF4309 domain-containing protein" evidence="1">
    <location>
        <begin position="30"/>
        <end position="356"/>
    </location>
</feature>
<feature type="signal peptide" evidence="1">
    <location>
        <begin position="1"/>
        <end position="29"/>
    </location>
</feature>
<evidence type="ECO:0000313" key="2">
    <source>
        <dbReference type="EMBL" id="KZE73647.1"/>
    </source>
</evidence>
<reference evidence="3" key="1">
    <citation type="submission" date="2016-01" db="EMBL/GenBank/DDBJ databases">
        <title>Draft genome of Chromobacterium sp. F49.</title>
        <authorList>
            <person name="Hong K.W."/>
        </authorList>
    </citation>
    <scope>NUCLEOTIDE SEQUENCE [LARGE SCALE GENOMIC DNA]</scope>
    <source>
        <strain evidence="3">M63</strain>
    </source>
</reference>
<proteinExistence type="predicted"/>
<evidence type="ECO:0000313" key="3">
    <source>
        <dbReference type="Proteomes" id="UP000076563"/>
    </source>
</evidence>
<dbReference type="AlphaFoldDB" id="A0A163UPP5"/>
<organism evidence="2 3">
    <name type="scientific">Paenibacillus elgii</name>
    <dbReference type="NCBI Taxonomy" id="189691"/>
    <lineage>
        <taxon>Bacteria</taxon>
        <taxon>Bacillati</taxon>
        <taxon>Bacillota</taxon>
        <taxon>Bacilli</taxon>
        <taxon>Bacillales</taxon>
        <taxon>Paenibacillaceae</taxon>
        <taxon>Paenibacillus</taxon>
    </lineage>
</organism>
<protein>
    <recommendedName>
        <fullName evidence="4">DUF4309 domain-containing protein</fullName>
    </recommendedName>
</protein>
<keyword evidence="3" id="KW-1185">Reference proteome</keyword>
<evidence type="ECO:0000256" key="1">
    <source>
        <dbReference type="SAM" id="SignalP"/>
    </source>
</evidence>
<name>A0A163UPP5_9BACL</name>
<dbReference type="EMBL" id="LQRA01000088">
    <property type="protein sequence ID" value="KZE73647.1"/>
    <property type="molecule type" value="Genomic_DNA"/>
</dbReference>
<dbReference type="Proteomes" id="UP000076563">
    <property type="component" value="Unassembled WGS sequence"/>
</dbReference>
<gene>
    <name evidence="2" type="ORF">AV654_03440</name>
</gene>